<reference evidence="2" key="2">
    <citation type="journal article" date="2018" name="Sci. Data">
        <title>The draft genome sequence of cork oak.</title>
        <authorList>
            <person name="Ramos A.M."/>
            <person name="Usie A."/>
            <person name="Barbosa P."/>
            <person name="Barros P.M."/>
            <person name="Capote T."/>
            <person name="Chaves I."/>
            <person name="Simoes F."/>
            <person name="Abreu I."/>
            <person name="Carrasquinho I."/>
            <person name="Faro C."/>
            <person name="Guimaraes J.B."/>
            <person name="Mendonca D."/>
            <person name="Nobrega F."/>
            <person name="Rodrigues L."/>
            <person name="Saibo N.J.M."/>
            <person name="Varela M.C."/>
            <person name="Egas C."/>
            <person name="Matos J."/>
            <person name="Miguel C.M."/>
            <person name="Oliveira M.M."/>
            <person name="Ricardo C.P."/>
            <person name="Goncalves S."/>
        </authorList>
    </citation>
    <scope>NUCLEOTIDE SEQUENCE [LARGE SCALE GENOMIC DNA]</scope>
    <source>
        <strain evidence="2">HL8</strain>
    </source>
</reference>
<organism evidence="2">
    <name type="scientific">Quercus suber</name>
    <name type="common">Cork oak</name>
    <dbReference type="NCBI Taxonomy" id="58331"/>
    <lineage>
        <taxon>Eukaryota</taxon>
        <taxon>Viridiplantae</taxon>
        <taxon>Streptophyta</taxon>
        <taxon>Embryophyta</taxon>
        <taxon>Tracheophyta</taxon>
        <taxon>Spermatophyta</taxon>
        <taxon>Magnoliopsida</taxon>
        <taxon>eudicotyledons</taxon>
        <taxon>Gunneridae</taxon>
        <taxon>Pentapetalae</taxon>
        <taxon>rosids</taxon>
        <taxon>fabids</taxon>
        <taxon>Fagales</taxon>
        <taxon>Fagaceae</taxon>
        <taxon>Quercus</taxon>
    </lineage>
</organism>
<proteinExistence type="predicted"/>
<reference evidence="2" key="1">
    <citation type="submission" date="2017-12" db="EMBL/GenBank/DDBJ databases">
        <authorList>
            <person name="Barbosa P."/>
            <person name="Usie A."/>
            <person name="Ramos A.M."/>
        </authorList>
    </citation>
    <scope>NUCLEOTIDE SEQUENCE</scope>
    <source>
        <strain evidence="2">HL8</strain>
        <tissue evidence="2">Leaves</tissue>
    </source>
</reference>
<reference evidence="2" key="3">
    <citation type="submission" date="2023-07" db="EMBL/GenBank/DDBJ databases">
        <title>An improved reference 1 genome and first organelle genomes of Quercus suber.</title>
        <authorList>
            <consortium name="Genosuber Consortium"/>
            <person name="Usie A."/>
            <person name="Serra O."/>
            <person name="Barros P."/>
        </authorList>
    </citation>
    <scope>NUCLEOTIDE SEQUENCE</scope>
    <source>
        <strain evidence="2">HL8</strain>
        <tissue evidence="2">Leaves</tissue>
    </source>
</reference>
<sequence length="111" mass="12149">MDNKKEKEINYKETTMESEQIAKKEMKVEIPSDAELVSAMSGLARQPSGAKSNCLCSPTTHAGSFRCRLHRTPGLQRTRSMDSNSSLRDSTSKANTTTADSASNENTVHAQ</sequence>
<feature type="compositionally biased region" description="Polar residues" evidence="1">
    <location>
        <begin position="75"/>
        <end position="111"/>
    </location>
</feature>
<gene>
    <name evidence="2" type="ORF">CFP56_022148</name>
</gene>
<dbReference type="PANTHER" id="PTHR33132">
    <property type="entry name" value="OSJNBB0118P14.9 PROTEIN"/>
    <property type="match status" value="1"/>
</dbReference>
<name>A0AAW0LZD7_QUESU</name>
<evidence type="ECO:0000256" key="1">
    <source>
        <dbReference type="SAM" id="MobiDB-lite"/>
    </source>
</evidence>
<protein>
    <submittedName>
        <fullName evidence="2">Uncharacterized protein</fullName>
    </submittedName>
</protein>
<dbReference type="AlphaFoldDB" id="A0AAW0LZD7"/>
<evidence type="ECO:0000313" key="2">
    <source>
        <dbReference type="EMBL" id="KAK7856672.1"/>
    </source>
</evidence>
<dbReference type="EMBL" id="PKMF04000034">
    <property type="protein sequence ID" value="KAK7856672.1"/>
    <property type="molecule type" value="Genomic_DNA"/>
</dbReference>
<accession>A0AAW0LZD7</accession>
<comment type="caution">
    <text evidence="2">The sequence shown here is derived from an EMBL/GenBank/DDBJ whole genome shotgun (WGS) entry which is preliminary data.</text>
</comment>
<dbReference type="PANTHER" id="PTHR33132:SF92">
    <property type="entry name" value="SERINE-RICH PROTEIN"/>
    <property type="match status" value="1"/>
</dbReference>
<feature type="region of interest" description="Disordered" evidence="1">
    <location>
        <begin position="67"/>
        <end position="111"/>
    </location>
</feature>